<comment type="subcellular location">
    <subcellularLocation>
        <location evidence="1 11 12">Nucleus</location>
    </subcellularLocation>
</comment>
<evidence type="ECO:0000256" key="1">
    <source>
        <dbReference type="ARBA" id="ARBA00004123"/>
    </source>
</evidence>
<keyword evidence="4" id="KW-0524">Neurogenesis</keyword>
<dbReference type="PROSITE" id="PS50071">
    <property type="entry name" value="HOMEOBOX_2"/>
    <property type="match status" value="1"/>
</dbReference>
<sequence length="382" mass="43798">MDLSIENKYIGPLSASSNSTRPSNCYETFVPGFPAMFNNLVGFSRYRLPRIVNNDQNFMQSLRFPNNAFLQSSTIDWINQAIPQYIMKDMINNKTNSDPSIKLNGLGNFPISFAPKINFNGTNNSNQMENCKIKSEEFQFQIKDESDNETVDTEEKRRRTRTNFAIWQLDQLEVVFKTSHYPDVSSRESLARSLGLPESRVQVWFQNRRAKWRKKENTKKGPGRPAHNAQPVTCSGEPISPTELKQKELQRQERKRRKQEERNRKLAEKRKNSQQSLTISPSLSHTSTVDRCNLAMKLQDSNNMFPHGSTETASYLSTRFNGSDLLLSFQNDKINSLNQIKTLPEPLCNRHKSYNINDILNSNATDAKNDLSDSINLSSSNL</sequence>
<keyword evidence="3" id="KW-0221">Differentiation</keyword>
<dbReference type="GO" id="GO:0000981">
    <property type="term" value="F:DNA-binding transcription factor activity, RNA polymerase II-specific"/>
    <property type="evidence" value="ECO:0007669"/>
    <property type="project" value="InterPro"/>
</dbReference>
<accession>O46118</accession>
<feature type="domain" description="Homeobox" evidence="14">
    <location>
        <begin position="155"/>
        <end position="215"/>
    </location>
</feature>
<dbReference type="FunFam" id="1.10.10.60:FF:000057">
    <property type="entry name" value="Short stature homeobox 2"/>
    <property type="match status" value="1"/>
</dbReference>
<evidence type="ECO:0000313" key="15">
    <source>
        <dbReference type="EMBL" id="CAA71344.1"/>
    </source>
</evidence>
<dbReference type="Pfam" id="PF00046">
    <property type="entry name" value="Homeodomain"/>
    <property type="match status" value="1"/>
</dbReference>
<evidence type="ECO:0000256" key="8">
    <source>
        <dbReference type="ARBA" id="ARBA00023163"/>
    </source>
</evidence>
<evidence type="ECO:0000256" key="3">
    <source>
        <dbReference type="ARBA" id="ARBA00022782"/>
    </source>
</evidence>
<evidence type="ECO:0000256" key="5">
    <source>
        <dbReference type="ARBA" id="ARBA00023015"/>
    </source>
</evidence>
<protein>
    <submittedName>
        <fullName evidence="15">DNA-binding protein</fullName>
    </submittedName>
</protein>
<evidence type="ECO:0000256" key="7">
    <source>
        <dbReference type="ARBA" id="ARBA00023155"/>
    </source>
</evidence>
<dbReference type="SMART" id="SM00389">
    <property type="entry name" value="HOX"/>
    <property type="match status" value="1"/>
</dbReference>
<dbReference type="Gene3D" id="1.10.10.60">
    <property type="entry name" value="Homeodomain-like"/>
    <property type="match status" value="1"/>
</dbReference>
<evidence type="ECO:0000256" key="12">
    <source>
        <dbReference type="RuleBase" id="RU000682"/>
    </source>
</evidence>
<dbReference type="InterPro" id="IPR000047">
    <property type="entry name" value="HTH_motif"/>
</dbReference>
<evidence type="ECO:0000256" key="9">
    <source>
        <dbReference type="ARBA" id="ARBA00023242"/>
    </source>
</evidence>
<dbReference type="GO" id="GO:1990837">
    <property type="term" value="F:sequence-specific double-stranded DNA binding"/>
    <property type="evidence" value="ECO:0007669"/>
    <property type="project" value="TreeGrafter"/>
</dbReference>
<organism evidence="15">
    <name type="scientific">Girardia tigrina</name>
    <name type="common">Planarian</name>
    <name type="synonym">Dugesia tigrina</name>
    <dbReference type="NCBI Taxonomy" id="6162"/>
    <lineage>
        <taxon>Eukaryota</taxon>
        <taxon>Metazoa</taxon>
        <taxon>Spiralia</taxon>
        <taxon>Lophotrochozoa</taxon>
        <taxon>Platyhelminthes</taxon>
        <taxon>Rhabditophora</taxon>
        <taxon>Seriata</taxon>
        <taxon>Tricladida</taxon>
        <taxon>Continenticola</taxon>
        <taxon>Geoplanoidea</taxon>
        <taxon>Dugesiidae</taxon>
        <taxon>Girardia</taxon>
    </lineage>
</organism>
<feature type="DNA-binding region" description="Homeobox" evidence="11">
    <location>
        <begin position="157"/>
        <end position="216"/>
    </location>
</feature>
<keyword evidence="8" id="KW-0804">Transcription</keyword>
<dbReference type="InterPro" id="IPR001356">
    <property type="entry name" value="HD"/>
</dbReference>
<dbReference type="CDD" id="cd00086">
    <property type="entry name" value="homeodomain"/>
    <property type="match status" value="1"/>
</dbReference>
<feature type="compositionally biased region" description="Basic and acidic residues" evidence="13">
    <location>
        <begin position="244"/>
        <end position="271"/>
    </location>
</feature>
<dbReference type="PRINTS" id="PR00031">
    <property type="entry name" value="HTHREPRESSR"/>
</dbReference>
<evidence type="ECO:0000256" key="2">
    <source>
        <dbReference type="ARBA" id="ARBA00022473"/>
    </source>
</evidence>
<dbReference type="GO" id="GO:0007399">
    <property type="term" value="P:nervous system development"/>
    <property type="evidence" value="ECO:0007669"/>
    <property type="project" value="UniProtKB-KW"/>
</dbReference>
<dbReference type="GO" id="GO:0030154">
    <property type="term" value="P:cell differentiation"/>
    <property type="evidence" value="ECO:0007669"/>
    <property type="project" value="UniProtKB-KW"/>
</dbReference>
<evidence type="ECO:0000256" key="6">
    <source>
        <dbReference type="ARBA" id="ARBA00023125"/>
    </source>
</evidence>
<keyword evidence="5" id="KW-0805">Transcription regulation</keyword>
<dbReference type="GO" id="GO:0005634">
    <property type="term" value="C:nucleus"/>
    <property type="evidence" value="ECO:0007669"/>
    <property type="project" value="UniProtKB-SubCell"/>
</dbReference>
<evidence type="ECO:0000256" key="4">
    <source>
        <dbReference type="ARBA" id="ARBA00022902"/>
    </source>
</evidence>
<evidence type="ECO:0000256" key="10">
    <source>
        <dbReference type="ARBA" id="ARBA00038351"/>
    </source>
</evidence>
<dbReference type="InterPro" id="IPR017970">
    <property type="entry name" value="Homeobox_CS"/>
</dbReference>
<keyword evidence="7 11" id="KW-0371">Homeobox</keyword>
<keyword evidence="2" id="KW-0217">Developmental protein</keyword>
<dbReference type="EMBL" id="Y10299">
    <property type="protein sequence ID" value="CAA71344.1"/>
    <property type="molecule type" value="mRNA"/>
</dbReference>
<evidence type="ECO:0000256" key="11">
    <source>
        <dbReference type="PROSITE-ProRule" id="PRU00108"/>
    </source>
</evidence>
<dbReference type="PANTHER" id="PTHR46799">
    <property type="entry name" value="HOMEOBOX PROTEIN UNC-4 HOMOLOG"/>
    <property type="match status" value="1"/>
</dbReference>
<feature type="compositionally biased region" description="Polar residues" evidence="13">
    <location>
        <begin position="273"/>
        <end position="285"/>
    </location>
</feature>
<evidence type="ECO:0000256" key="13">
    <source>
        <dbReference type="SAM" id="MobiDB-lite"/>
    </source>
</evidence>
<feature type="region of interest" description="Disordered" evidence="13">
    <location>
        <begin position="212"/>
        <end position="285"/>
    </location>
</feature>
<dbReference type="PROSITE" id="PS00027">
    <property type="entry name" value="HOMEOBOX_1"/>
    <property type="match status" value="1"/>
</dbReference>
<evidence type="ECO:0000259" key="14">
    <source>
        <dbReference type="PROSITE" id="PS50071"/>
    </source>
</evidence>
<comment type="similarity">
    <text evidence="10">Belongs to the paired homeobox family. Unc-4 subfamily.</text>
</comment>
<proteinExistence type="evidence at transcript level"/>
<dbReference type="PANTHER" id="PTHR46799:SF1">
    <property type="entry name" value="HOMEOBOX PROTEIN UNC-4 HOMOLOG"/>
    <property type="match status" value="1"/>
</dbReference>
<keyword evidence="6 11" id="KW-0238">DNA-binding</keyword>
<dbReference type="AlphaFoldDB" id="O46118"/>
<dbReference type="SUPFAM" id="SSF46689">
    <property type="entry name" value="Homeodomain-like"/>
    <property type="match status" value="1"/>
</dbReference>
<dbReference type="InterPro" id="IPR009057">
    <property type="entry name" value="Homeodomain-like_sf"/>
</dbReference>
<gene>
    <name evidence="15" type="primary">Dtprd-1</name>
</gene>
<reference evidence="15" key="1">
    <citation type="submission" date="1996-12" db="EMBL/GenBank/DDBJ databases">
        <authorList>
            <person name="Boix E.S."/>
        </authorList>
    </citation>
    <scope>NUCLEOTIDE SEQUENCE</scope>
</reference>
<reference evidence="15" key="2">
    <citation type="journal article" date="1997" name="Dev. Genes Evol.">
        <title>Planarian homeobox gene Dtprd-1 is expressed in specific gland cells, and belongs to a new family within the paired-like class.</title>
        <authorList>
            <person name="Munoz-Marmol A.M."/>
            <person name="Bayascas-Ramirez J.R."/>
            <person name="Castillo E."/>
            <person name="Casali A."/>
            <person name="Salo E."/>
        </authorList>
    </citation>
    <scope>NUCLEOTIDE SEQUENCE</scope>
</reference>
<name>O46118_GIRTI</name>
<keyword evidence="9 11" id="KW-0539">Nucleus</keyword>